<evidence type="ECO:0000313" key="8">
    <source>
        <dbReference type="Proteomes" id="UP000623307"/>
    </source>
</evidence>
<dbReference type="InterPro" id="IPR012340">
    <property type="entry name" value="NA-bd_OB-fold"/>
</dbReference>
<dbReference type="AlphaFoldDB" id="A0A375G0S4"/>
<dbReference type="Proteomes" id="UP000256862">
    <property type="component" value="Chromosome CO2235"/>
</dbReference>
<dbReference type="GO" id="GO:0005524">
    <property type="term" value="F:ATP binding"/>
    <property type="evidence" value="ECO:0007669"/>
    <property type="project" value="UniProtKB-KW"/>
</dbReference>
<gene>
    <name evidence="7" type="ORF">CO2235_200089</name>
    <name evidence="6" type="ORF">JTE92_25845</name>
</gene>
<evidence type="ECO:0000256" key="4">
    <source>
        <dbReference type="ARBA" id="ARBA00022840"/>
    </source>
</evidence>
<evidence type="ECO:0000256" key="1">
    <source>
        <dbReference type="ARBA" id="ARBA00022679"/>
    </source>
</evidence>
<dbReference type="PANTHER" id="PTHR43289:SF6">
    <property type="entry name" value="SERINE_THREONINE-PROTEIN KINASE NEKL-3"/>
    <property type="match status" value="1"/>
</dbReference>
<keyword evidence="2" id="KW-0547">Nucleotide-binding</keyword>
<dbReference type="SMART" id="SM00220">
    <property type="entry name" value="S_TKc"/>
    <property type="match status" value="1"/>
</dbReference>
<name>A0A375G0S4_9BURK</name>
<dbReference type="Pfam" id="PF00069">
    <property type="entry name" value="Pkinase"/>
    <property type="match status" value="1"/>
</dbReference>
<evidence type="ECO:0000313" key="7">
    <source>
        <dbReference type="EMBL" id="SPC14233.1"/>
    </source>
</evidence>
<dbReference type="SUPFAM" id="SSF56112">
    <property type="entry name" value="Protein kinase-like (PK-like)"/>
    <property type="match status" value="1"/>
</dbReference>
<reference evidence="6 8" key="2">
    <citation type="submission" date="2021-02" db="EMBL/GenBank/DDBJ databases">
        <title>Complete Genome Sequence of Cupriavidus oxalaticus Strain Ox1, a Soil Oxalate-Degrading Species.</title>
        <authorList>
            <person name="Palmieri F."/>
            <person name="Udriet P."/>
            <person name="Deuasquier M."/>
            <person name="Beaudoing E."/>
            <person name="Johnson S.L."/>
            <person name="Davenport K.W."/>
            <person name="Chain P.S."/>
            <person name="Bindschedler S."/>
            <person name="Junier P."/>
        </authorList>
    </citation>
    <scope>NUCLEOTIDE SEQUENCE [LARGE SCALE GENOMIC DNA]</scope>
    <source>
        <strain evidence="6 8">Ox1</strain>
    </source>
</reference>
<dbReference type="Gene3D" id="3.30.200.20">
    <property type="entry name" value="Phosphorylase Kinase, domain 1"/>
    <property type="match status" value="1"/>
</dbReference>
<dbReference type="Proteomes" id="UP000623307">
    <property type="component" value="Chromosome 2"/>
</dbReference>
<dbReference type="PROSITE" id="PS50011">
    <property type="entry name" value="PROTEIN_KINASE_DOM"/>
    <property type="match status" value="1"/>
</dbReference>
<keyword evidence="3 7" id="KW-0418">Kinase</keyword>
<dbReference type="InterPro" id="IPR011009">
    <property type="entry name" value="Kinase-like_dom_sf"/>
</dbReference>
<dbReference type="GeneID" id="303492996"/>
<sequence>MTGPHGSGDIINGRYRIEMHVGEGGMQHVYRAFDLALSRDVALKTPKNNSALKRFKRSAVVAAKVNHPNVAKTLDYLESDGGQYLVEEFIEGQDLEAALLQHTGYVDPYLAARLFHHLGKGVAAAHHAGVWHRDLKPTNAMATGGYKLEEVKITDFGIAKMADEELADAAEKGESTLSTNATAVGALPYMAPEAIDTPRSAGRPADIWSLGAMMYRFLTGDLPFGAGLRAVGKILEAAPPQFPKFLSSNPQFAPLSAELTRLILACLTKDPGARPTADQLVDMCGLLCYPVDQRLVGTVREIRYGAWGFIQCGAKDIFFNMSSVYGERPKEGDKVVLAKYAGGGADRAHPIVLVQKPLA</sequence>
<dbReference type="EMBL" id="CP069812">
    <property type="protein sequence ID" value="QRQ93496.1"/>
    <property type="molecule type" value="Genomic_DNA"/>
</dbReference>
<organism evidence="7">
    <name type="scientific">Cupriavidus oxalaticus</name>
    <dbReference type="NCBI Taxonomy" id="96344"/>
    <lineage>
        <taxon>Bacteria</taxon>
        <taxon>Pseudomonadati</taxon>
        <taxon>Pseudomonadota</taxon>
        <taxon>Betaproteobacteria</taxon>
        <taxon>Burkholderiales</taxon>
        <taxon>Burkholderiaceae</taxon>
        <taxon>Cupriavidus</taxon>
    </lineage>
</organism>
<dbReference type="EMBL" id="OGUS01000121">
    <property type="protein sequence ID" value="SPC14233.1"/>
    <property type="molecule type" value="Genomic_DNA"/>
</dbReference>
<proteinExistence type="predicted"/>
<evidence type="ECO:0000313" key="6">
    <source>
        <dbReference type="EMBL" id="QRQ93496.1"/>
    </source>
</evidence>
<keyword evidence="4" id="KW-0067">ATP-binding</keyword>
<dbReference type="Gene3D" id="1.10.510.10">
    <property type="entry name" value="Transferase(Phosphotransferase) domain 1"/>
    <property type="match status" value="1"/>
</dbReference>
<dbReference type="InterPro" id="IPR000719">
    <property type="entry name" value="Prot_kinase_dom"/>
</dbReference>
<dbReference type="PANTHER" id="PTHR43289">
    <property type="entry name" value="MITOGEN-ACTIVATED PROTEIN KINASE KINASE KINASE 20-RELATED"/>
    <property type="match status" value="1"/>
</dbReference>
<evidence type="ECO:0000259" key="5">
    <source>
        <dbReference type="PROSITE" id="PS50011"/>
    </source>
</evidence>
<keyword evidence="8" id="KW-1185">Reference proteome</keyword>
<dbReference type="GO" id="GO:0004674">
    <property type="term" value="F:protein serine/threonine kinase activity"/>
    <property type="evidence" value="ECO:0007669"/>
    <property type="project" value="TreeGrafter"/>
</dbReference>
<accession>A0A375G0S4</accession>
<evidence type="ECO:0000256" key="3">
    <source>
        <dbReference type="ARBA" id="ARBA00022777"/>
    </source>
</evidence>
<feature type="domain" description="Protein kinase" evidence="5">
    <location>
        <begin position="15"/>
        <end position="287"/>
    </location>
</feature>
<evidence type="ECO:0000256" key="2">
    <source>
        <dbReference type="ARBA" id="ARBA00022741"/>
    </source>
</evidence>
<protein>
    <submittedName>
        <fullName evidence="7">Protein kinase</fullName>
    </submittedName>
</protein>
<dbReference type="RefSeq" id="WP_084254718.1">
    <property type="nucleotide sequence ID" value="NZ_CP069810.1"/>
</dbReference>
<dbReference type="CDD" id="cd14014">
    <property type="entry name" value="STKc_PknB_like"/>
    <property type="match status" value="1"/>
</dbReference>
<reference evidence="7" key="1">
    <citation type="submission" date="2018-01" db="EMBL/GenBank/DDBJ databases">
        <authorList>
            <person name="Clerissi C."/>
        </authorList>
    </citation>
    <scope>NUCLEOTIDE SEQUENCE</scope>
    <source>
        <strain evidence="7">Cupriavidus oxalaticus LMG 2235</strain>
    </source>
</reference>
<dbReference type="SUPFAM" id="SSF50249">
    <property type="entry name" value="Nucleic acid-binding proteins"/>
    <property type="match status" value="1"/>
</dbReference>
<keyword evidence="1" id="KW-0808">Transferase</keyword>
<dbReference type="OrthoDB" id="9791419at2"/>